<dbReference type="PROSITE" id="PS50977">
    <property type="entry name" value="HTH_TETR_2"/>
    <property type="match status" value="1"/>
</dbReference>
<sequence>MSKQERAARTRNALIRSAADLFERHGYVKASLDEISSGAGVSRGALHFHFANKAAVADAVETAAALSLRRAADDAGPAHVNALQALVDLSHALARLLHKEVVVRAGFRLNCETGLHTDLSLRRQWQRCVQRLVAQAAREKVLAAGVSQERFVATVVAATTGFEVLSRSDRDWLSPYALAGFWQLLLPAVASPRVLGGLDPSGTDSVRDGAPGLPGQFAPIRDVRPH</sequence>
<dbReference type="PRINTS" id="PR00455">
    <property type="entry name" value="HTHTETR"/>
</dbReference>
<accession>A0A5P2APA0</accession>
<dbReference type="SUPFAM" id="SSF46689">
    <property type="entry name" value="Homeodomain-like"/>
    <property type="match status" value="1"/>
</dbReference>
<keyword evidence="2 4" id="KW-0238">DNA-binding</keyword>
<evidence type="ECO:0000313" key="8">
    <source>
        <dbReference type="Proteomes" id="UP000324106"/>
    </source>
</evidence>
<evidence type="ECO:0000256" key="5">
    <source>
        <dbReference type="SAM" id="MobiDB-lite"/>
    </source>
</evidence>
<feature type="region of interest" description="Disordered" evidence="5">
    <location>
        <begin position="200"/>
        <end position="226"/>
    </location>
</feature>
<dbReference type="NCBIfam" id="NF041196">
    <property type="entry name" value="ScbR_bind_reg"/>
    <property type="match status" value="1"/>
</dbReference>
<evidence type="ECO:0000259" key="6">
    <source>
        <dbReference type="PROSITE" id="PS50977"/>
    </source>
</evidence>
<keyword evidence="3" id="KW-0804">Transcription</keyword>
<organism evidence="7 8">
    <name type="scientific">Streptomyces venezuelae</name>
    <dbReference type="NCBI Taxonomy" id="54571"/>
    <lineage>
        <taxon>Bacteria</taxon>
        <taxon>Bacillati</taxon>
        <taxon>Actinomycetota</taxon>
        <taxon>Actinomycetes</taxon>
        <taxon>Kitasatosporales</taxon>
        <taxon>Streptomycetaceae</taxon>
        <taxon>Streptomyces</taxon>
    </lineage>
</organism>
<protein>
    <submittedName>
        <fullName evidence="7">TetR family transcriptional regulator</fullName>
    </submittedName>
</protein>
<dbReference type="InterPro" id="IPR036271">
    <property type="entry name" value="Tet_transcr_reg_TetR-rel_C_sf"/>
</dbReference>
<dbReference type="Pfam" id="PF00440">
    <property type="entry name" value="TetR_N"/>
    <property type="match status" value="1"/>
</dbReference>
<evidence type="ECO:0000313" key="7">
    <source>
        <dbReference type="EMBL" id="QES19390.1"/>
    </source>
</evidence>
<evidence type="ECO:0000256" key="1">
    <source>
        <dbReference type="ARBA" id="ARBA00023015"/>
    </source>
</evidence>
<dbReference type="PANTHER" id="PTHR30055">
    <property type="entry name" value="HTH-TYPE TRANSCRIPTIONAL REGULATOR RUTR"/>
    <property type="match status" value="1"/>
</dbReference>
<dbReference type="InterPro" id="IPR047923">
    <property type="entry name" value="ArpA-like"/>
</dbReference>
<keyword evidence="1" id="KW-0805">Transcription regulation</keyword>
<dbReference type="PANTHER" id="PTHR30055:SF234">
    <property type="entry name" value="HTH-TYPE TRANSCRIPTIONAL REGULATOR BETI"/>
    <property type="match status" value="1"/>
</dbReference>
<reference evidence="7 8" key="1">
    <citation type="submission" date="2018-05" db="EMBL/GenBank/DDBJ databases">
        <title>Streptomyces venezuelae.</title>
        <authorList>
            <person name="Kim W."/>
            <person name="Lee N."/>
            <person name="Cho B.-K."/>
        </authorList>
    </citation>
    <scope>NUCLEOTIDE SEQUENCE [LARGE SCALE GENOMIC DNA]</scope>
    <source>
        <strain evidence="7 8">ATCC 15068</strain>
    </source>
</reference>
<dbReference type="Gene3D" id="1.10.357.10">
    <property type="entry name" value="Tetracycline Repressor, domain 2"/>
    <property type="match status" value="1"/>
</dbReference>
<evidence type="ECO:0000256" key="2">
    <source>
        <dbReference type="ARBA" id="ARBA00023125"/>
    </source>
</evidence>
<evidence type="ECO:0000256" key="4">
    <source>
        <dbReference type="PROSITE-ProRule" id="PRU00335"/>
    </source>
</evidence>
<dbReference type="OrthoDB" id="3237195at2"/>
<dbReference type="AlphaFoldDB" id="A0A5P2APA0"/>
<dbReference type="EMBL" id="CP029194">
    <property type="protein sequence ID" value="QES19390.1"/>
    <property type="molecule type" value="Genomic_DNA"/>
</dbReference>
<feature type="domain" description="HTH tetR-type" evidence="6">
    <location>
        <begin position="8"/>
        <end position="68"/>
    </location>
</feature>
<dbReference type="InterPro" id="IPR001647">
    <property type="entry name" value="HTH_TetR"/>
</dbReference>
<gene>
    <name evidence="7" type="ORF">DEJ46_10025</name>
</gene>
<dbReference type="RefSeq" id="WP_150265331.1">
    <property type="nucleotide sequence ID" value="NZ_CP029194.1"/>
</dbReference>
<dbReference type="SUPFAM" id="SSF48498">
    <property type="entry name" value="Tetracyclin repressor-like, C-terminal domain"/>
    <property type="match status" value="1"/>
</dbReference>
<proteinExistence type="predicted"/>
<dbReference type="InterPro" id="IPR050109">
    <property type="entry name" value="HTH-type_TetR-like_transc_reg"/>
</dbReference>
<name>A0A5P2APA0_STRVZ</name>
<dbReference type="GO" id="GO:0003700">
    <property type="term" value="F:DNA-binding transcription factor activity"/>
    <property type="evidence" value="ECO:0007669"/>
    <property type="project" value="TreeGrafter"/>
</dbReference>
<evidence type="ECO:0000256" key="3">
    <source>
        <dbReference type="ARBA" id="ARBA00023163"/>
    </source>
</evidence>
<dbReference type="InterPro" id="IPR023772">
    <property type="entry name" value="DNA-bd_HTH_TetR-type_CS"/>
</dbReference>
<dbReference type="Proteomes" id="UP000324106">
    <property type="component" value="Chromosome"/>
</dbReference>
<dbReference type="PROSITE" id="PS01081">
    <property type="entry name" value="HTH_TETR_1"/>
    <property type="match status" value="1"/>
</dbReference>
<dbReference type="InterPro" id="IPR009057">
    <property type="entry name" value="Homeodomain-like_sf"/>
</dbReference>
<dbReference type="GO" id="GO:0000976">
    <property type="term" value="F:transcription cis-regulatory region binding"/>
    <property type="evidence" value="ECO:0007669"/>
    <property type="project" value="TreeGrafter"/>
</dbReference>
<feature type="DNA-binding region" description="H-T-H motif" evidence="4">
    <location>
        <begin position="31"/>
        <end position="50"/>
    </location>
</feature>